<name>A0A1D8GCE9_9FIRM</name>
<sequence>MRGIKLIDEMLQVFIQAFFIKYKYEYRGLMKKFRIDSRLNLELDEEKWCEHFLFKACLNRCAQIIIMRILEDRGLIYSKMNRRGIEKWVQLVQNLSDRFQILLEIGQRDLQEDENKVISSIFRKSDYDIFTIDDELANIVVQHSADIDLSDTKREDLIGLLRKIYSLEQREEWKLEEFYKEAPALKYLLSLEKKEFTF</sequence>
<dbReference type="RefSeq" id="WP_069974136.1">
    <property type="nucleotide sequence ID" value="NZ_CP017269.1"/>
</dbReference>
<dbReference type="AlphaFoldDB" id="A0A1D8GCE9"/>
<evidence type="ECO:0000313" key="2">
    <source>
        <dbReference type="Proteomes" id="UP000095743"/>
    </source>
</evidence>
<evidence type="ECO:0000313" key="1">
    <source>
        <dbReference type="EMBL" id="AOT68560.1"/>
    </source>
</evidence>
<dbReference type="OrthoDB" id="1951796at2"/>
<gene>
    <name evidence="1" type="ORF">Gferi_02485</name>
</gene>
<dbReference type="STRING" id="1424294.Gferi_02485"/>
<dbReference type="KEGG" id="gfe:Gferi_02485"/>
<organism evidence="1 2">
    <name type="scientific">Geosporobacter ferrireducens</name>
    <dbReference type="NCBI Taxonomy" id="1424294"/>
    <lineage>
        <taxon>Bacteria</taxon>
        <taxon>Bacillati</taxon>
        <taxon>Bacillota</taxon>
        <taxon>Clostridia</taxon>
        <taxon>Peptostreptococcales</taxon>
        <taxon>Thermotaleaceae</taxon>
        <taxon>Geosporobacter</taxon>
    </lineage>
</organism>
<proteinExistence type="predicted"/>
<accession>A0A1D8GCE9</accession>
<dbReference type="EMBL" id="CP017269">
    <property type="protein sequence ID" value="AOT68560.1"/>
    <property type="molecule type" value="Genomic_DNA"/>
</dbReference>
<reference evidence="1 2" key="1">
    <citation type="submission" date="2016-09" db="EMBL/GenBank/DDBJ databases">
        <title>Genomic analysis reveals versatility of anaerobic energy metabolism of Geosporobacter ferrireducens IRF9 of phylum Firmicutes.</title>
        <authorList>
            <person name="Kim S.-J."/>
        </authorList>
    </citation>
    <scope>NUCLEOTIDE SEQUENCE [LARGE SCALE GENOMIC DNA]</scope>
    <source>
        <strain evidence="1 2">IRF9</strain>
    </source>
</reference>
<dbReference type="Proteomes" id="UP000095743">
    <property type="component" value="Chromosome"/>
</dbReference>
<protein>
    <submittedName>
        <fullName evidence="1">Uncharacterized protein</fullName>
    </submittedName>
</protein>
<keyword evidence="2" id="KW-1185">Reference proteome</keyword>